<accession>A0A521EEG2</accession>
<gene>
    <name evidence="1" type="ORF">SAMN06265350_1147</name>
</gene>
<dbReference type="AlphaFoldDB" id="A0A521EEG2"/>
<evidence type="ECO:0000313" key="2">
    <source>
        <dbReference type="Proteomes" id="UP000315971"/>
    </source>
</evidence>
<dbReference type="Proteomes" id="UP000315971">
    <property type="component" value="Unassembled WGS sequence"/>
</dbReference>
<proteinExistence type="predicted"/>
<organism evidence="1 2">
    <name type="scientific">Solitalea koreensis</name>
    <dbReference type="NCBI Taxonomy" id="543615"/>
    <lineage>
        <taxon>Bacteria</taxon>
        <taxon>Pseudomonadati</taxon>
        <taxon>Bacteroidota</taxon>
        <taxon>Sphingobacteriia</taxon>
        <taxon>Sphingobacteriales</taxon>
        <taxon>Sphingobacteriaceae</taxon>
        <taxon>Solitalea</taxon>
    </lineage>
</organism>
<evidence type="ECO:0000313" key="1">
    <source>
        <dbReference type="EMBL" id="SMO82298.1"/>
    </source>
</evidence>
<reference evidence="1 2" key="1">
    <citation type="submission" date="2017-05" db="EMBL/GenBank/DDBJ databases">
        <authorList>
            <person name="Varghese N."/>
            <person name="Submissions S."/>
        </authorList>
    </citation>
    <scope>NUCLEOTIDE SEQUENCE [LARGE SCALE GENOMIC DNA]</scope>
    <source>
        <strain evidence="1 2">DSM 21342</strain>
    </source>
</reference>
<protein>
    <submittedName>
        <fullName evidence="1">Uncharacterized protein</fullName>
    </submittedName>
</protein>
<dbReference type="EMBL" id="FXSZ01000014">
    <property type="protein sequence ID" value="SMO82298.1"/>
    <property type="molecule type" value="Genomic_DNA"/>
</dbReference>
<sequence length="61" mass="6812">MSSLPELLAVGFLACALGRKACNIESFFIKIAKVNRNLRSQKEMGVDRLNEKDQNRVAGIF</sequence>
<name>A0A521EEG2_9SPHI</name>
<keyword evidence="2" id="KW-1185">Reference proteome</keyword>